<feature type="compositionally biased region" description="Low complexity" evidence="1">
    <location>
        <begin position="341"/>
        <end position="350"/>
    </location>
</feature>
<reference evidence="4" key="1">
    <citation type="submission" date="2025-08" db="UniProtKB">
        <authorList>
            <consortium name="RefSeq"/>
        </authorList>
    </citation>
    <scope>IDENTIFICATION</scope>
    <source>
        <tissue evidence="4">Leaf</tissue>
    </source>
</reference>
<name>A0A9W3CYI2_RAPSA</name>
<evidence type="ECO:0000259" key="2">
    <source>
        <dbReference type="Pfam" id="PF13952"/>
    </source>
</evidence>
<dbReference type="OrthoDB" id="1719384at2759"/>
<feature type="region of interest" description="Disordered" evidence="1">
    <location>
        <begin position="258"/>
        <end position="355"/>
    </location>
</feature>
<dbReference type="AlphaFoldDB" id="A0A9W3CYI2"/>
<feature type="compositionally biased region" description="Basic and acidic residues" evidence="1">
    <location>
        <begin position="561"/>
        <end position="575"/>
    </location>
</feature>
<feature type="domain" description="DUF4216" evidence="2">
    <location>
        <begin position="140"/>
        <end position="206"/>
    </location>
</feature>
<dbReference type="InterPro" id="IPR025312">
    <property type="entry name" value="DUF4216"/>
</dbReference>
<feature type="compositionally biased region" description="Low complexity" evidence="1">
    <location>
        <begin position="302"/>
        <end position="324"/>
    </location>
</feature>
<protein>
    <submittedName>
        <fullName evidence="4">Uncharacterized protein LOC130505955</fullName>
    </submittedName>
</protein>
<feature type="region of interest" description="Disordered" evidence="1">
    <location>
        <begin position="622"/>
        <end position="659"/>
    </location>
</feature>
<evidence type="ECO:0000313" key="3">
    <source>
        <dbReference type="Proteomes" id="UP000504610"/>
    </source>
</evidence>
<evidence type="ECO:0000256" key="1">
    <source>
        <dbReference type="SAM" id="MobiDB-lite"/>
    </source>
</evidence>
<dbReference type="Pfam" id="PF03004">
    <property type="entry name" value="Transposase_24"/>
    <property type="match status" value="1"/>
</dbReference>
<dbReference type="RefSeq" id="XP_056856542.1">
    <property type="nucleotide sequence ID" value="XM_057000562.1"/>
</dbReference>
<accession>A0A9W3CYI2</accession>
<organism evidence="3 4">
    <name type="scientific">Raphanus sativus</name>
    <name type="common">Radish</name>
    <name type="synonym">Raphanus raphanistrum var. sativus</name>
    <dbReference type="NCBI Taxonomy" id="3726"/>
    <lineage>
        <taxon>Eukaryota</taxon>
        <taxon>Viridiplantae</taxon>
        <taxon>Streptophyta</taxon>
        <taxon>Embryophyta</taxon>
        <taxon>Tracheophyta</taxon>
        <taxon>Spermatophyta</taxon>
        <taxon>Magnoliopsida</taxon>
        <taxon>eudicotyledons</taxon>
        <taxon>Gunneridae</taxon>
        <taxon>Pentapetalae</taxon>
        <taxon>rosids</taxon>
        <taxon>malvids</taxon>
        <taxon>Brassicales</taxon>
        <taxon>Brassicaceae</taxon>
        <taxon>Brassiceae</taxon>
        <taxon>Raphanus</taxon>
    </lineage>
</organism>
<gene>
    <name evidence="4" type="primary">LOC130505955</name>
</gene>
<dbReference type="PANTHER" id="PTHR48258">
    <property type="entry name" value="DUF4218 DOMAIN-CONTAINING PROTEIN-RELATED"/>
    <property type="match status" value="1"/>
</dbReference>
<dbReference type="Pfam" id="PF13952">
    <property type="entry name" value="DUF4216"/>
    <property type="match status" value="1"/>
</dbReference>
<dbReference type="GeneID" id="130505955"/>
<sequence>MGGKTKEVWWSSDEDAHSAHTYILLNCEDPFMRYFESLFVSQVQEAIPGISTSEVDKRKDRHFIKWLKSQVEYEDPDYPIWFHELVQGPLAKVTTSPMYFSRGFTFHTYEYGKHRATSNYGICVKGETDFYGILQEIIEVEFHGLLKLKCVIFKCDWFDPVVNRGVRFNKFGVVAINGGRRYNKFEPFILASQADQVSFLPYPRLRESGISWLAVIKVTPRGRIIGGEEPPLQEEHINEVEEPEQQMEDILLIDPHNHEYEDLPDDTTDGASGEEFNESDDMVRKNKQKKTPHYSQMFCGDPAAGSSSSAPGSSIPEIVPESQSQPPPVPPSGAPPPPAAPQAVPDPVAPGYIHPELRVPPTAPFARYTVEDLLAQPGRAGLPVLDPDRPEGTLWFGVDNSVATSVSDIIKGYFSEAHPNWKKTPHHVRNTWFKIYHWSIGVHEDVKREFTAKAKKRFLDTVGNWKEDCIYKGYKDGQPAELTKDVYDGLIRYWELPSSIAISNACSASRNTKDEHGNGPMLHCTGQKPHARVRLEMAKETGQLPSLKELYERTHKTKTGRRADEVTHLRSELDSTRTQLASTQTELESTRQSFQARMGGVEGFLEVISSGNPQWEELLADMRRRNPVSEPSRTQQQEEELQRRSEDLYRETIHRPGPT</sequence>
<feature type="compositionally biased region" description="Basic and acidic residues" evidence="1">
    <location>
        <begin position="640"/>
        <end position="659"/>
    </location>
</feature>
<dbReference type="KEGG" id="rsz:130505955"/>
<proteinExistence type="predicted"/>
<feature type="compositionally biased region" description="Pro residues" evidence="1">
    <location>
        <begin position="325"/>
        <end position="340"/>
    </location>
</feature>
<dbReference type="InterPro" id="IPR004252">
    <property type="entry name" value="Probable_transposase_24"/>
</dbReference>
<feature type="region of interest" description="Disordered" evidence="1">
    <location>
        <begin position="555"/>
        <end position="580"/>
    </location>
</feature>
<dbReference type="PANTHER" id="PTHR48258:SF4">
    <property type="entry name" value="DUF4216 DOMAIN-CONTAINING PROTEIN"/>
    <property type="match status" value="1"/>
</dbReference>
<evidence type="ECO:0000313" key="4">
    <source>
        <dbReference type="RefSeq" id="XP_056856542.1"/>
    </source>
</evidence>
<keyword evidence="3" id="KW-1185">Reference proteome</keyword>
<dbReference type="Proteomes" id="UP000504610">
    <property type="component" value="Unplaced"/>
</dbReference>